<feature type="compositionally biased region" description="Basic and acidic residues" evidence="1">
    <location>
        <begin position="602"/>
        <end position="611"/>
    </location>
</feature>
<feature type="chain" id="PRO_5042280230" description="Exocyst complex component Sec3 C-terminal domain-containing protein" evidence="2">
    <location>
        <begin position="28"/>
        <end position="713"/>
    </location>
</feature>
<evidence type="ECO:0000313" key="3">
    <source>
        <dbReference type="EMBL" id="KAK1444225.1"/>
    </source>
</evidence>
<evidence type="ECO:0000256" key="1">
    <source>
        <dbReference type="SAM" id="MobiDB-lite"/>
    </source>
</evidence>
<organism evidence="3 4">
    <name type="scientific">Babesia gibsoni</name>
    <dbReference type="NCBI Taxonomy" id="33632"/>
    <lineage>
        <taxon>Eukaryota</taxon>
        <taxon>Sar</taxon>
        <taxon>Alveolata</taxon>
        <taxon>Apicomplexa</taxon>
        <taxon>Aconoidasida</taxon>
        <taxon>Piroplasmida</taxon>
        <taxon>Babesiidae</taxon>
        <taxon>Babesia</taxon>
    </lineage>
</organism>
<protein>
    <recommendedName>
        <fullName evidence="5">Exocyst complex component Sec3 C-terminal domain-containing protein</fullName>
    </recommendedName>
</protein>
<comment type="caution">
    <text evidence="3">The sequence shown here is derived from an EMBL/GenBank/DDBJ whole genome shotgun (WGS) entry which is preliminary data.</text>
</comment>
<evidence type="ECO:0000256" key="2">
    <source>
        <dbReference type="SAM" id="SignalP"/>
    </source>
</evidence>
<keyword evidence="4" id="KW-1185">Reference proteome</keyword>
<proteinExistence type="predicted"/>
<feature type="signal peptide" evidence="2">
    <location>
        <begin position="1"/>
        <end position="27"/>
    </location>
</feature>
<keyword evidence="2" id="KW-0732">Signal</keyword>
<name>A0AAD8PF34_BABGI</name>
<sequence length="713" mass="81444">MVSPCSFTTIYMVVLLTPMCSFESTVATKPRELWKSAPDVSGNPQTPAPEVALSYPDDLWNATSSDTAIISNCLRRYDSFSEKCSELYLLLDDVINISSPEESYFDVKILSTLVERRENANSGFVSNVWNNTYDRMTHNLEMLEDLGAELQRITGSTERKKVCRSTASGDEFVTRIDNMDATYEKSFAAAVDQFVKDGGLNIQRNMLKCLSMSMLNDLEINRLLKVLTAEHVRATEKRNLVLSKRGFYDMVQRVDMDIIEFQKWVKPLRNILKVYAKRIERVAILFTSAKPKGLVLRHFRQSEKCASLWYKMYRGMQEMKNVVLRTRNISGNVKYTIFKNSQCPNIVRLYGKVIKVVLDALPYRLDNREVKNQVRKSIGQLCDCLHKLESNENSDGFNTRVKLDVADVVKVTSGFHIRGEPELILSVGYLLVLCRNMEIINYEIRNWITVIGQLQPTSASPGTSDCGPTIFRTRMIVKSITNLMNDVRYAFRDLKHGNCRHIGKGAEAQGKSSRVADVTQLRDRMDQIYMKLYSARLLLMEFYDMIFSMRGVVNIKLRLFQEYDIVDEARTIIKMALTALEEHFGHYTNFKEQAMSYLKKHPPMEGSREDVTGSASNSIKQEGKVKREDIELIVHQLNWPDNIVSLVRELDSIFNALHSGSPLNDVEEALALFFGMRTMLHKALLLEKSIDVIKHLGSRIVEGMNGHGETGKR</sequence>
<reference evidence="3" key="1">
    <citation type="submission" date="2023-08" db="EMBL/GenBank/DDBJ databases">
        <title>Draft sequence of the Babesia gibsoni genome.</title>
        <authorList>
            <person name="Yamagishi J.Y."/>
            <person name="Xuan X.X."/>
        </authorList>
    </citation>
    <scope>NUCLEOTIDE SEQUENCE</scope>
    <source>
        <strain evidence="3">Azabu</strain>
    </source>
</reference>
<dbReference type="EMBL" id="JAVEPI010000001">
    <property type="protein sequence ID" value="KAK1444225.1"/>
    <property type="molecule type" value="Genomic_DNA"/>
</dbReference>
<accession>A0AAD8PF34</accession>
<dbReference type="AlphaFoldDB" id="A0AAD8PF34"/>
<evidence type="ECO:0008006" key="5">
    <source>
        <dbReference type="Google" id="ProtNLM"/>
    </source>
</evidence>
<dbReference type="Proteomes" id="UP001230268">
    <property type="component" value="Unassembled WGS sequence"/>
</dbReference>
<gene>
    <name evidence="3" type="ORF">BgAZ_101310</name>
</gene>
<feature type="region of interest" description="Disordered" evidence="1">
    <location>
        <begin position="602"/>
        <end position="622"/>
    </location>
</feature>
<evidence type="ECO:0000313" key="4">
    <source>
        <dbReference type="Proteomes" id="UP001230268"/>
    </source>
</evidence>